<keyword evidence="2 3" id="KW-0067">ATP-binding</keyword>
<feature type="region of interest" description="Disordered" evidence="4">
    <location>
        <begin position="51"/>
        <end position="90"/>
    </location>
</feature>
<feature type="binding site" evidence="3">
    <location>
        <position position="346"/>
    </location>
    <ligand>
        <name>ATP</name>
        <dbReference type="ChEBI" id="CHEBI:30616"/>
    </ligand>
</feature>
<evidence type="ECO:0000313" key="7">
    <source>
        <dbReference type="Proteomes" id="UP000250266"/>
    </source>
</evidence>
<feature type="region of interest" description="Disordered" evidence="4">
    <location>
        <begin position="229"/>
        <end position="305"/>
    </location>
</feature>
<organism evidence="6 7">
    <name type="scientific">Lepidopterella palustris CBS 459.81</name>
    <dbReference type="NCBI Taxonomy" id="1314670"/>
    <lineage>
        <taxon>Eukaryota</taxon>
        <taxon>Fungi</taxon>
        <taxon>Dikarya</taxon>
        <taxon>Ascomycota</taxon>
        <taxon>Pezizomycotina</taxon>
        <taxon>Dothideomycetes</taxon>
        <taxon>Pleosporomycetidae</taxon>
        <taxon>Mytilinidiales</taxon>
        <taxon>Argynnaceae</taxon>
        <taxon>Lepidopterella</taxon>
    </lineage>
</organism>
<dbReference type="Pfam" id="PF00069">
    <property type="entry name" value="Pkinase"/>
    <property type="match status" value="1"/>
</dbReference>
<keyword evidence="6" id="KW-0418">Kinase</keyword>
<dbReference type="GO" id="GO:0004674">
    <property type="term" value="F:protein serine/threonine kinase activity"/>
    <property type="evidence" value="ECO:0007669"/>
    <property type="project" value="TreeGrafter"/>
</dbReference>
<dbReference type="Proteomes" id="UP000250266">
    <property type="component" value="Unassembled WGS sequence"/>
</dbReference>
<keyword evidence="1 3" id="KW-0547">Nucleotide-binding</keyword>
<protein>
    <submittedName>
        <fullName evidence="6">Serine/threonine-protein kinase-like protein DCLK1</fullName>
    </submittedName>
</protein>
<dbReference type="GO" id="GO:0000226">
    <property type="term" value="P:microtubule cytoskeleton organization"/>
    <property type="evidence" value="ECO:0007669"/>
    <property type="project" value="TreeGrafter"/>
</dbReference>
<dbReference type="PROSITE" id="PS00107">
    <property type="entry name" value="PROTEIN_KINASE_ATP"/>
    <property type="match status" value="1"/>
</dbReference>
<evidence type="ECO:0000256" key="4">
    <source>
        <dbReference type="SAM" id="MobiDB-lite"/>
    </source>
</evidence>
<dbReference type="PROSITE" id="PS50011">
    <property type="entry name" value="PROTEIN_KINASE_DOM"/>
    <property type="match status" value="1"/>
</dbReference>
<gene>
    <name evidence="6" type="ORF">K432DRAFT_382905</name>
</gene>
<feature type="compositionally biased region" description="Basic and acidic residues" evidence="4">
    <location>
        <begin position="117"/>
        <end position="126"/>
    </location>
</feature>
<evidence type="ECO:0000313" key="6">
    <source>
        <dbReference type="EMBL" id="OCK79635.1"/>
    </source>
</evidence>
<feature type="compositionally biased region" description="Basic and acidic residues" evidence="4">
    <location>
        <begin position="285"/>
        <end position="297"/>
    </location>
</feature>
<feature type="region of interest" description="Disordered" evidence="4">
    <location>
        <begin position="110"/>
        <end position="167"/>
    </location>
</feature>
<dbReference type="EMBL" id="KV744995">
    <property type="protein sequence ID" value="OCK79635.1"/>
    <property type="molecule type" value="Genomic_DNA"/>
</dbReference>
<dbReference type="Gene3D" id="1.10.510.10">
    <property type="entry name" value="Transferase(Phosphotransferase) domain 1"/>
    <property type="match status" value="1"/>
</dbReference>
<dbReference type="SMART" id="SM00220">
    <property type="entry name" value="S_TKc"/>
    <property type="match status" value="1"/>
</dbReference>
<feature type="domain" description="Protein kinase" evidence="5">
    <location>
        <begin position="311"/>
        <end position="612"/>
    </location>
</feature>
<keyword evidence="6" id="KW-0808">Transferase</keyword>
<dbReference type="SUPFAM" id="SSF56112">
    <property type="entry name" value="Protein kinase-like (PK-like)"/>
    <property type="match status" value="1"/>
</dbReference>
<accession>A0A8E2E991</accession>
<dbReference type="GO" id="GO:0005737">
    <property type="term" value="C:cytoplasm"/>
    <property type="evidence" value="ECO:0007669"/>
    <property type="project" value="TreeGrafter"/>
</dbReference>
<reference evidence="6 7" key="1">
    <citation type="journal article" date="2016" name="Nat. Commun.">
        <title>Ectomycorrhizal ecology is imprinted in the genome of the dominant symbiotic fungus Cenococcum geophilum.</title>
        <authorList>
            <consortium name="DOE Joint Genome Institute"/>
            <person name="Peter M."/>
            <person name="Kohler A."/>
            <person name="Ohm R.A."/>
            <person name="Kuo A."/>
            <person name="Krutzmann J."/>
            <person name="Morin E."/>
            <person name="Arend M."/>
            <person name="Barry K.W."/>
            <person name="Binder M."/>
            <person name="Choi C."/>
            <person name="Clum A."/>
            <person name="Copeland A."/>
            <person name="Grisel N."/>
            <person name="Haridas S."/>
            <person name="Kipfer T."/>
            <person name="LaButti K."/>
            <person name="Lindquist E."/>
            <person name="Lipzen A."/>
            <person name="Maire R."/>
            <person name="Meier B."/>
            <person name="Mihaltcheva S."/>
            <person name="Molinier V."/>
            <person name="Murat C."/>
            <person name="Poggeler S."/>
            <person name="Quandt C.A."/>
            <person name="Sperisen C."/>
            <person name="Tritt A."/>
            <person name="Tisserant E."/>
            <person name="Crous P.W."/>
            <person name="Henrissat B."/>
            <person name="Nehls U."/>
            <person name="Egli S."/>
            <person name="Spatafora J.W."/>
            <person name="Grigoriev I.V."/>
            <person name="Martin F.M."/>
        </authorList>
    </citation>
    <scope>NUCLEOTIDE SEQUENCE [LARGE SCALE GENOMIC DNA]</scope>
    <source>
        <strain evidence="6 7">CBS 459.81</strain>
    </source>
</reference>
<dbReference type="PROSITE" id="PS00108">
    <property type="entry name" value="PROTEIN_KINASE_ST"/>
    <property type="match status" value="1"/>
</dbReference>
<dbReference type="GO" id="GO:0035556">
    <property type="term" value="P:intracellular signal transduction"/>
    <property type="evidence" value="ECO:0007669"/>
    <property type="project" value="TreeGrafter"/>
</dbReference>
<evidence type="ECO:0000256" key="3">
    <source>
        <dbReference type="PROSITE-ProRule" id="PRU10141"/>
    </source>
</evidence>
<proteinExistence type="predicted"/>
<dbReference type="OrthoDB" id="4062651at2759"/>
<sequence>MAPYTESSHTFQKLKLDTKPPQKLVSSAFASIPRRSSQRDEIVSSFLPTPELAESHSPICNGGNTWHGVEGEARGQRQSPSQSCGSAAASSFEDIETTFRKRQTSISFDKQVTLDSGNRHSIEEPLPKPGIPQTLLELPDGEEHSDNDSYFEEPLQPRGRHLHRVGESRYPLLQSTVDELATDREYADQDHVASLTSEATASPLLEEIRTPLDPSADFLLSPLPTSSPIEFPIPISRRNGSQRSKSHRSEMSEGSLRKTSRRSSARTGRSMSSNSPATAWLSRWDSTKSGEPLKKAEPDDEGQEIGDHSEYIIGKQIGFGGFSVVKEASTIEGGQKIVRAVKIVRKKVTDKQELENEQIQSQFEHEVNVWRYLRHPYILPLLQVYDTEFATYCITKLNVGGTLFDLVRATRKKKEKGLPLHIAKRYIYQLASAIRYLHKDITLVHRDIKLENCLLDMSGSNATTEGGDVLLCDFGMADYIVSDQRDTVEPHSAGPNQNIGPSDTSTSVAGSLQYAAPELFGAISPVYSPAADIWAFGVVVYALLTAALPFDEGMNSKTMNKILKSEWDVQRLREAQALSCGSDDAVALVRGCFELNPAQRWSITEVLNCRWLEGCEKLYEHVERPWVANQ</sequence>
<dbReference type="PANTHER" id="PTHR24346">
    <property type="entry name" value="MAP/MICROTUBULE AFFINITY-REGULATING KINASE"/>
    <property type="match status" value="1"/>
</dbReference>
<dbReference type="PANTHER" id="PTHR24346:SF76">
    <property type="entry name" value="NON-SPECIFIC SERINE_THREONINE PROTEIN KINASE"/>
    <property type="match status" value="1"/>
</dbReference>
<dbReference type="AlphaFoldDB" id="A0A8E2E991"/>
<keyword evidence="7" id="KW-1185">Reference proteome</keyword>
<dbReference type="GO" id="GO:0005524">
    <property type="term" value="F:ATP binding"/>
    <property type="evidence" value="ECO:0007669"/>
    <property type="project" value="UniProtKB-UniRule"/>
</dbReference>
<dbReference type="InterPro" id="IPR008271">
    <property type="entry name" value="Ser/Thr_kinase_AS"/>
</dbReference>
<dbReference type="InterPro" id="IPR000719">
    <property type="entry name" value="Prot_kinase_dom"/>
</dbReference>
<feature type="compositionally biased region" description="Low complexity" evidence="4">
    <location>
        <begin position="265"/>
        <end position="275"/>
    </location>
</feature>
<evidence type="ECO:0000256" key="2">
    <source>
        <dbReference type="ARBA" id="ARBA00022840"/>
    </source>
</evidence>
<feature type="compositionally biased region" description="Polar residues" evidence="4">
    <location>
        <begin position="76"/>
        <end position="89"/>
    </location>
</feature>
<evidence type="ECO:0000256" key="1">
    <source>
        <dbReference type="ARBA" id="ARBA00022741"/>
    </source>
</evidence>
<dbReference type="InterPro" id="IPR011009">
    <property type="entry name" value="Kinase-like_dom_sf"/>
</dbReference>
<evidence type="ECO:0000259" key="5">
    <source>
        <dbReference type="PROSITE" id="PS50011"/>
    </source>
</evidence>
<name>A0A8E2E991_9PEZI</name>
<dbReference type="InterPro" id="IPR017441">
    <property type="entry name" value="Protein_kinase_ATP_BS"/>
</dbReference>